<sequence>FSVFNNFIIPLITEEEREFLEELEQFLLKELEPKINLNEEVYELFPILGKKNYIQRLNPYGESERYNMRYEMLLAMATSIIDPEL</sequence>
<feature type="non-terminal residue" evidence="1">
    <location>
        <position position="85"/>
    </location>
</feature>
<evidence type="ECO:0000313" key="1">
    <source>
        <dbReference type="EMBL" id="GAH54068.1"/>
    </source>
</evidence>
<gene>
    <name evidence="1" type="ORF">S03H2_26751</name>
</gene>
<accession>X1I931</accession>
<organism evidence="1">
    <name type="scientific">marine sediment metagenome</name>
    <dbReference type="NCBI Taxonomy" id="412755"/>
    <lineage>
        <taxon>unclassified sequences</taxon>
        <taxon>metagenomes</taxon>
        <taxon>ecological metagenomes</taxon>
    </lineage>
</organism>
<comment type="caution">
    <text evidence="1">The sequence shown here is derived from an EMBL/GenBank/DDBJ whole genome shotgun (WGS) entry which is preliminary data.</text>
</comment>
<reference evidence="1" key="1">
    <citation type="journal article" date="2014" name="Front. Microbiol.">
        <title>High frequency of phylogenetically diverse reductive dehalogenase-homologous genes in deep subseafloor sedimentary metagenomes.</title>
        <authorList>
            <person name="Kawai M."/>
            <person name="Futagami T."/>
            <person name="Toyoda A."/>
            <person name="Takaki Y."/>
            <person name="Nishi S."/>
            <person name="Hori S."/>
            <person name="Arai W."/>
            <person name="Tsubouchi T."/>
            <person name="Morono Y."/>
            <person name="Uchiyama I."/>
            <person name="Ito T."/>
            <person name="Fujiyama A."/>
            <person name="Inagaki F."/>
            <person name="Takami H."/>
        </authorList>
    </citation>
    <scope>NUCLEOTIDE SEQUENCE</scope>
    <source>
        <strain evidence="1">Expedition CK06-06</strain>
    </source>
</reference>
<proteinExistence type="predicted"/>
<feature type="non-terminal residue" evidence="1">
    <location>
        <position position="1"/>
    </location>
</feature>
<name>X1I931_9ZZZZ</name>
<dbReference type="EMBL" id="BARU01015656">
    <property type="protein sequence ID" value="GAH54068.1"/>
    <property type="molecule type" value="Genomic_DNA"/>
</dbReference>
<protein>
    <submittedName>
        <fullName evidence="1">Uncharacterized protein</fullName>
    </submittedName>
</protein>
<dbReference type="AlphaFoldDB" id="X1I931"/>